<keyword evidence="3" id="KW-0547">Nucleotide-binding</keyword>
<dbReference type="InterPro" id="IPR011009">
    <property type="entry name" value="Kinase-like_dom_sf"/>
</dbReference>
<evidence type="ECO:0000259" key="7">
    <source>
        <dbReference type="PROSITE" id="PS50011"/>
    </source>
</evidence>
<reference evidence="8 9" key="1">
    <citation type="journal article" date="2015" name="PLoS Pathog.">
        <title>Leptomonas seymouri: Adaptations to the Dixenous Life Cycle Analyzed by Genome Sequencing, Transcriptome Profiling and Co-infection with Leishmania donovani.</title>
        <authorList>
            <person name="Kraeva N."/>
            <person name="Butenko A."/>
            <person name="Hlavacova J."/>
            <person name="Kostygov A."/>
            <person name="Myskova J."/>
            <person name="Grybchuk D."/>
            <person name="Lestinova T."/>
            <person name="Votypka J."/>
            <person name="Volf P."/>
            <person name="Opperdoes F."/>
            <person name="Flegontov P."/>
            <person name="Lukes J."/>
            <person name="Yurchenko V."/>
        </authorList>
    </citation>
    <scope>NUCLEOTIDE SEQUENCE [LARGE SCALE GENOMIC DNA]</scope>
    <source>
        <strain evidence="8 9">ATCC 30220</strain>
    </source>
</reference>
<dbReference type="OMA" id="CAYFTLA"/>
<keyword evidence="4" id="KW-0418">Kinase</keyword>
<evidence type="ECO:0000256" key="2">
    <source>
        <dbReference type="ARBA" id="ARBA00022679"/>
    </source>
</evidence>
<accession>A0A0N1IJ52</accession>
<dbReference type="VEuPathDB" id="TriTrypDB:Lsey_0232_0130"/>
<sequence>MSACGGADQTKMREAVRLLKSAGYMSMAETLEADWKLRPNTASLPKTPNKKRTSLQRKSREPSKAPCGSATSLGSATVLASPAPLSVIARKRFVVTCVGDPGDLWTAVPDPTSSGVILAPFFKHGAGLTREDFIEVLRHPVTFIPVQPYKKQPPPSNLPWQQFTLNVFYQVGRSGLEVEDEFPVQKGDIIADRYRVEAPLDAATFSRTIKAEDTETGQLVCLKIIRNSKLYFDRGIDELRTLARVNAADRADVSSVVRLFEFFYFRNHLILVTELLCANLYEHARCLDSAQRRSYFTLGNLQRIARQVLTALKLIHSLQLIHCDIKPENIAFRSVPKCEVKVLDLGSSCYLTDSLSSYVQSRSYRAPEVVLGCRYGPGVDVWSLGATLPEMATGEILFNADSVATLLASIASVCGPIAAETLQEGRNTAFYVSKHGAFYEYEGEELVFHFPDEPPPPRELFGYDDPDYVGFVRQCLTLDPALRPSAAQLLDHPFVTKNYSLL</sequence>
<evidence type="ECO:0000313" key="9">
    <source>
        <dbReference type="Proteomes" id="UP000038009"/>
    </source>
</evidence>
<proteinExistence type="predicted"/>
<evidence type="ECO:0000313" key="8">
    <source>
        <dbReference type="EMBL" id="KPI84784.1"/>
    </source>
</evidence>
<dbReference type="InterPro" id="IPR000719">
    <property type="entry name" value="Prot_kinase_dom"/>
</dbReference>
<dbReference type="Gene3D" id="3.30.200.20">
    <property type="entry name" value="Phosphorylase Kinase, domain 1"/>
    <property type="match status" value="1"/>
</dbReference>
<dbReference type="PANTHER" id="PTHR24058">
    <property type="entry name" value="DUAL SPECIFICITY PROTEIN KINASE"/>
    <property type="match status" value="1"/>
</dbReference>
<dbReference type="Proteomes" id="UP000038009">
    <property type="component" value="Unassembled WGS sequence"/>
</dbReference>
<feature type="compositionally biased region" description="Basic residues" evidence="6">
    <location>
        <begin position="48"/>
        <end position="57"/>
    </location>
</feature>
<organism evidence="8 9">
    <name type="scientific">Leptomonas seymouri</name>
    <dbReference type="NCBI Taxonomy" id="5684"/>
    <lineage>
        <taxon>Eukaryota</taxon>
        <taxon>Discoba</taxon>
        <taxon>Euglenozoa</taxon>
        <taxon>Kinetoplastea</taxon>
        <taxon>Metakinetoplastina</taxon>
        <taxon>Trypanosomatida</taxon>
        <taxon>Trypanosomatidae</taxon>
        <taxon>Leishmaniinae</taxon>
        <taxon>Leptomonas</taxon>
    </lineage>
</organism>
<feature type="domain" description="Protein kinase" evidence="7">
    <location>
        <begin position="194"/>
        <end position="495"/>
    </location>
</feature>
<dbReference type="EMBL" id="LJSK01000232">
    <property type="protein sequence ID" value="KPI84784.1"/>
    <property type="molecule type" value="Genomic_DNA"/>
</dbReference>
<keyword evidence="9" id="KW-1185">Reference proteome</keyword>
<dbReference type="Gene3D" id="1.10.510.10">
    <property type="entry name" value="Transferase(Phosphotransferase) domain 1"/>
    <property type="match status" value="1"/>
</dbReference>
<evidence type="ECO:0000256" key="1">
    <source>
        <dbReference type="ARBA" id="ARBA00022527"/>
    </source>
</evidence>
<comment type="caution">
    <text evidence="8">The sequence shown here is derived from an EMBL/GenBank/DDBJ whole genome shotgun (WGS) entry which is preliminary data.</text>
</comment>
<dbReference type="PROSITE" id="PS50011">
    <property type="entry name" value="PROTEIN_KINASE_DOM"/>
    <property type="match status" value="1"/>
</dbReference>
<dbReference type="PANTHER" id="PTHR24058:SF124">
    <property type="entry name" value="PROTEIN KINASE SUPERFAMILY PROTEIN"/>
    <property type="match status" value="1"/>
</dbReference>
<keyword evidence="1" id="KW-0723">Serine/threonine-protein kinase</keyword>
<evidence type="ECO:0000256" key="3">
    <source>
        <dbReference type="ARBA" id="ARBA00022741"/>
    </source>
</evidence>
<dbReference type="OrthoDB" id="9332038at2759"/>
<dbReference type="Pfam" id="PF00069">
    <property type="entry name" value="Pkinase"/>
    <property type="match status" value="1"/>
</dbReference>
<dbReference type="AlphaFoldDB" id="A0A0N1IJ52"/>
<gene>
    <name evidence="8" type="ORF">ABL78_6167</name>
</gene>
<name>A0A0N1IJ52_LEPSE</name>
<dbReference type="SUPFAM" id="SSF56112">
    <property type="entry name" value="Protein kinase-like (PK-like)"/>
    <property type="match status" value="1"/>
</dbReference>
<dbReference type="GO" id="GO:0005524">
    <property type="term" value="F:ATP binding"/>
    <property type="evidence" value="ECO:0007669"/>
    <property type="project" value="UniProtKB-KW"/>
</dbReference>
<feature type="region of interest" description="Disordered" evidence="6">
    <location>
        <begin position="39"/>
        <end position="72"/>
    </location>
</feature>
<evidence type="ECO:0000256" key="6">
    <source>
        <dbReference type="SAM" id="MobiDB-lite"/>
    </source>
</evidence>
<evidence type="ECO:0000256" key="4">
    <source>
        <dbReference type="ARBA" id="ARBA00022777"/>
    </source>
</evidence>
<dbReference type="GO" id="GO:0004674">
    <property type="term" value="F:protein serine/threonine kinase activity"/>
    <property type="evidence" value="ECO:0007669"/>
    <property type="project" value="UniProtKB-KW"/>
</dbReference>
<dbReference type="SMART" id="SM00220">
    <property type="entry name" value="S_TKc"/>
    <property type="match status" value="1"/>
</dbReference>
<keyword evidence="2" id="KW-0808">Transferase</keyword>
<evidence type="ECO:0000256" key="5">
    <source>
        <dbReference type="ARBA" id="ARBA00022840"/>
    </source>
</evidence>
<keyword evidence="5" id="KW-0067">ATP-binding</keyword>
<dbReference type="InterPro" id="IPR050494">
    <property type="entry name" value="Ser_Thr_dual-spec_kinase"/>
</dbReference>
<protein>
    <recommendedName>
        <fullName evidence="7">Protein kinase domain-containing protein</fullName>
    </recommendedName>
</protein>